<organism evidence="2 3">
    <name type="scientific">Ditylenchus destructor</name>
    <dbReference type="NCBI Taxonomy" id="166010"/>
    <lineage>
        <taxon>Eukaryota</taxon>
        <taxon>Metazoa</taxon>
        <taxon>Ecdysozoa</taxon>
        <taxon>Nematoda</taxon>
        <taxon>Chromadorea</taxon>
        <taxon>Rhabditida</taxon>
        <taxon>Tylenchina</taxon>
        <taxon>Tylenchomorpha</taxon>
        <taxon>Sphaerularioidea</taxon>
        <taxon>Anguinidae</taxon>
        <taxon>Anguininae</taxon>
        <taxon>Ditylenchus</taxon>
    </lineage>
</organism>
<name>A0AAD4MTQ9_9BILA</name>
<comment type="caution">
    <text evidence="2">The sequence shown here is derived from an EMBL/GenBank/DDBJ whole genome shotgun (WGS) entry which is preliminary data.</text>
</comment>
<gene>
    <name evidence="2" type="ORF">DdX_16076</name>
</gene>
<evidence type="ECO:0000313" key="3">
    <source>
        <dbReference type="Proteomes" id="UP001201812"/>
    </source>
</evidence>
<dbReference type="EMBL" id="JAKKPZ010000118">
    <property type="protein sequence ID" value="KAI1701467.1"/>
    <property type="molecule type" value="Genomic_DNA"/>
</dbReference>
<keyword evidence="1" id="KW-1133">Transmembrane helix</keyword>
<protein>
    <recommendedName>
        <fullName evidence="4">CX domain-containing protein</fullName>
    </recommendedName>
</protein>
<reference evidence="2" key="1">
    <citation type="submission" date="2022-01" db="EMBL/GenBank/DDBJ databases">
        <title>Genome Sequence Resource for Two Populations of Ditylenchus destructor, the Migratory Endoparasitic Phytonematode.</title>
        <authorList>
            <person name="Zhang H."/>
            <person name="Lin R."/>
            <person name="Xie B."/>
        </authorList>
    </citation>
    <scope>NUCLEOTIDE SEQUENCE</scope>
    <source>
        <strain evidence="2">BazhouSP</strain>
    </source>
</reference>
<evidence type="ECO:0000313" key="2">
    <source>
        <dbReference type="EMBL" id="KAI1701467.1"/>
    </source>
</evidence>
<sequence length="170" mass="18848">MGEVAQVGGPAWNRGKPPPVIGLEREVYQHGSIGDFITSTIEGVQSGFIRCVYKAKNAPNNTVTLLCEKVGGCCLDGCCPKDQFWMVPLIVLLIFCLVIFVIGCVSMIFCYQRSKNKQRKEEKMAYEYGMSGSEAAMYPRSTASPQQEFPYGGGFTGMNTLNNAQYRPRY</sequence>
<feature type="transmembrane region" description="Helical" evidence="1">
    <location>
        <begin position="84"/>
        <end position="111"/>
    </location>
</feature>
<accession>A0AAD4MTQ9</accession>
<keyword evidence="1" id="KW-0812">Transmembrane</keyword>
<proteinExistence type="predicted"/>
<evidence type="ECO:0008006" key="4">
    <source>
        <dbReference type="Google" id="ProtNLM"/>
    </source>
</evidence>
<dbReference type="Proteomes" id="UP001201812">
    <property type="component" value="Unassembled WGS sequence"/>
</dbReference>
<dbReference type="AlphaFoldDB" id="A0AAD4MTQ9"/>
<keyword evidence="3" id="KW-1185">Reference proteome</keyword>
<evidence type="ECO:0000256" key="1">
    <source>
        <dbReference type="SAM" id="Phobius"/>
    </source>
</evidence>
<keyword evidence="1" id="KW-0472">Membrane</keyword>